<evidence type="ECO:0000256" key="1">
    <source>
        <dbReference type="SAM" id="MobiDB-lite"/>
    </source>
</evidence>
<evidence type="ECO:0000313" key="3">
    <source>
        <dbReference type="Proteomes" id="UP000269289"/>
    </source>
</evidence>
<accession>A0A3M2IY70</accession>
<gene>
    <name evidence="2" type="ORF">EBM89_14820</name>
</gene>
<feature type="region of interest" description="Disordered" evidence="1">
    <location>
        <begin position="54"/>
        <end position="82"/>
    </location>
</feature>
<sequence length="82" mass="8770">MPPEEAAWRGRVLFAAADGIQLQWPLDPTIDMVADIVRLDAFLSTPFSVTEAGRARCARSSPAGTPPVTVRELSPRLSAPAP</sequence>
<keyword evidence="3" id="KW-1185">Reference proteome</keyword>
<protein>
    <submittedName>
        <fullName evidence="2">Uncharacterized protein</fullName>
    </submittedName>
</protein>
<evidence type="ECO:0000313" key="2">
    <source>
        <dbReference type="EMBL" id="RMI06867.1"/>
    </source>
</evidence>
<reference evidence="2 3" key="1">
    <citation type="submission" date="2018-10" db="EMBL/GenBank/DDBJ databases">
        <title>Isolation, diversity and antifungal activity of actinobacteria from wheat.</title>
        <authorList>
            <person name="Han C."/>
        </authorList>
    </citation>
    <scope>NUCLEOTIDE SEQUENCE [LARGE SCALE GENOMIC DNA]</scope>
    <source>
        <strain evidence="2 3">NEAU-YY56</strain>
    </source>
</reference>
<dbReference type="EMBL" id="RFFI01000089">
    <property type="protein sequence ID" value="RMI06867.1"/>
    <property type="molecule type" value="Genomic_DNA"/>
</dbReference>
<organism evidence="2 3">
    <name type="scientific">Cellulomonas triticagri</name>
    <dbReference type="NCBI Taxonomy" id="2483352"/>
    <lineage>
        <taxon>Bacteria</taxon>
        <taxon>Bacillati</taxon>
        <taxon>Actinomycetota</taxon>
        <taxon>Actinomycetes</taxon>
        <taxon>Micrococcales</taxon>
        <taxon>Cellulomonadaceae</taxon>
        <taxon>Cellulomonas</taxon>
    </lineage>
</organism>
<dbReference type="AlphaFoldDB" id="A0A3M2IY70"/>
<comment type="caution">
    <text evidence="2">The sequence shown here is derived from an EMBL/GenBank/DDBJ whole genome shotgun (WGS) entry which is preliminary data.</text>
</comment>
<dbReference type="RefSeq" id="WP_122150247.1">
    <property type="nucleotide sequence ID" value="NZ_RFFI01000089.1"/>
</dbReference>
<proteinExistence type="predicted"/>
<dbReference type="Proteomes" id="UP000269289">
    <property type="component" value="Unassembled WGS sequence"/>
</dbReference>
<name>A0A3M2IY70_9CELL</name>
<dbReference type="OrthoDB" id="7505659at2"/>